<feature type="region of interest" description="Disordered" evidence="1">
    <location>
        <begin position="78"/>
        <end position="113"/>
    </location>
</feature>
<feature type="signal peptide" evidence="2">
    <location>
        <begin position="1"/>
        <end position="33"/>
    </location>
</feature>
<evidence type="ECO:0000313" key="3">
    <source>
        <dbReference type="EMBL" id="MFC7335963.1"/>
    </source>
</evidence>
<evidence type="ECO:0000256" key="1">
    <source>
        <dbReference type="SAM" id="MobiDB-lite"/>
    </source>
</evidence>
<sequence>MKSKKPPIYLGTGSTAGAVALLLGLLSPSPSSAEVIAGWDTFSGTGAVTPVPAPVTATDISASFVTTTEQQAWNTVDERGASSDGTWGTSVGPPAADTTVGTDNDQNLELPNATTGGTITMTITNSSGTDIQLDQFHMDTLAFRPKAARTYTLEVLEGGAITAGNVYSSESQEIKSQGGPPPDNDQGDDVDLDLTFLEDSTLEAGGTVQFLLSFSGGDGDGSGGHDLWVDNLAVTSSSADSNKLAVTLTPSNATAGTDFSVTVEAQDGSGSPLAGGLSQDTQILITPSGSGILSGKNATIPAGSNSVELTLQYTVAEDITLVASQLSGDLLAPSAESSTITINAGPPSVLTVEFSNDPEMNDPVGNVSFRVNDPADVLEVFAISRDSVGNFIAFETGASFSLENISGGLMASDLVDNMDGSATFTAAALGTANIRASVSGLPDGNSGLITVEEPQFRWTAGNGAWGVGANWLDGILPTFDNTTDLYFYDEYTSADQIFLSGNRIVRSLNFTQFVDPTAAGGLGIRYVQNNGAQGGPRNLTIDTDSVEDPAMINVAAGAEANINLGNVNDAFIPDNSENYGDTILADDLLITHLGTGNLIFSRPIAETEGSKGVTIDSTSTGTVVYGGANTYTGTTTVNGGVLRLTGDSIADAASLVIDGGVVDVAMDERVAGLTLGGTAQPDGVYGSSNSAAPVPDDVNFSGTGTITVGPPPVDEGIVISDISFTNVGEITITFTSPTNVDVYGSIEEDGFDWVLYDEDQPPGTYVDPFATTPKGFYILVPTGDPAP</sequence>
<dbReference type="RefSeq" id="WP_379708596.1">
    <property type="nucleotide sequence ID" value="NZ_JBHTBS010000001.1"/>
</dbReference>
<organism evidence="3 4">
    <name type="scientific">Haloferula chungangensis</name>
    <dbReference type="NCBI Taxonomy" id="1048331"/>
    <lineage>
        <taxon>Bacteria</taxon>
        <taxon>Pseudomonadati</taxon>
        <taxon>Verrucomicrobiota</taxon>
        <taxon>Verrucomicrobiia</taxon>
        <taxon>Verrucomicrobiales</taxon>
        <taxon>Verrucomicrobiaceae</taxon>
        <taxon>Haloferula</taxon>
    </lineage>
</organism>
<dbReference type="EMBL" id="JBHTBS010000001">
    <property type="protein sequence ID" value="MFC7335963.1"/>
    <property type="molecule type" value="Genomic_DNA"/>
</dbReference>
<proteinExistence type="predicted"/>
<feature type="compositionally biased region" description="Polar residues" evidence="1">
    <location>
        <begin position="99"/>
        <end position="113"/>
    </location>
</feature>
<name>A0ABW2L2Q3_9BACT</name>
<protein>
    <recommendedName>
        <fullName evidence="5">Big-1 domain-containing protein</fullName>
    </recommendedName>
</protein>
<keyword evidence="4" id="KW-1185">Reference proteome</keyword>
<evidence type="ECO:0000256" key="2">
    <source>
        <dbReference type="SAM" id="SignalP"/>
    </source>
</evidence>
<feature type="region of interest" description="Disordered" evidence="1">
    <location>
        <begin position="169"/>
        <end position="190"/>
    </location>
</feature>
<reference evidence="4" key="1">
    <citation type="journal article" date="2019" name="Int. J. Syst. Evol. Microbiol.">
        <title>The Global Catalogue of Microorganisms (GCM) 10K type strain sequencing project: providing services to taxonomists for standard genome sequencing and annotation.</title>
        <authorList>
            <consortium name="The Broad Institute Genomics Platform"/>
            <consortium name="The Broad Institute Genome Sequencing Center for Infectious Disease"/>
            <person name="Wu L."/>
            <person name="Ma J."/>
        </authorList>
    </citation>
    <scope>NUCLEOTIDE SEQUENCE [LARGE SCALE GENOMIC DNA]</scope>
    <source>
        <strain evidence="4">CGMCC 4.1467</strain>
    </source>
</reference>
<gene>
    <name evidence="3" type="ORF">ACFQY0_02135</name>
</gene>
<accession>A0ABW2L2Q3</accession>
<dbReference type="Proteomes" id="UP001596472">
    <property type="component" value="Unassembled WGS sequence"/>
</dbReference>
<feature type="chain" id="PRO_5045732418" description="Big-1 domain-containing protein" evidence="2">
    <location>
        <begin position="34"/>
        <end position="787"/>
    </location>
</feature>
<evidence type="ECO:0000313" key="4">
    <source>
        <dbReference type="Proteomes" id="UP001596472"/>
    </source>
</evidence>
<comment type="caution">
    <text evidence="3">The sequence shown here is derived from an EMBL/GenBank/DDBJ whole genome shotgun (WGS) entry which is preliminary data.</text>
</comment>
<keyword evidence="2" id="KW-0732">Signal</keyword>
<evidence type="ECO:0008006" key="5">
    <source>
        <dbReference type="Google" id="ProtNLM"/>
    </source>
</evidence>